<feature type="domain" description="Putative glycogen debranching enzyme N-terminal" evidence="1">
    <location>
        <begin position="27"/>
        <end position="217"/>
    </location>
</feature>
<dbReference type="RefSeq" id="WP_201102677.1">
    <property type="nucleotide sequence ID" value="NZ_CP067977.1"/>
</dbReference>
<organism evidence="3 4">
    <name type="scientific">Brevundimonas vitisensis</name>
    <dbReference type="NCBI Taxonomy" id="2800818"/>
    <lineage>
        <taxon>Bacteria</taxon>
        <taxon>Pseudomonadati</taxon>
        <taxon>Pseudomonadota</taxon>
        <taxon>Alphaproteobacteria</taxon>
        <taxon>Caulobacterales</taxon>
        <taxon>Caulobacteraceae</taxon>
        <taxon>Brevundimonas</taxon>
    </lineage>
</organism>
<dbReference type="InterPro" id="IPR008928">
    <property type="entry name" value="6-hairpin_glycosidase_sf"/>
</dbReference>
<dbReference type="Proteomes" id="UP000595448">
    <property type="component" value="Chromosome"/>
</dbReference>
<sequence>MDDAYSVQTTALEAGGEPEALDQLQALKAGDTFLVADGWGDLRGGADGLFHNDTRVLSRLILTVGQARPSRLSSGVSRDNVYFTAHSTNRPLPPIGGRSAPAGVIHIERRRFLWDGRLFERVRMSNHGIEDVLLPLAYEFGADFADIFQVRGTRRDKRGTLHAPTHDGRRVTFAYDGLDGVRRASCLAFSEPPARIGATRAEFMFSLPQGRRLDLYLECGVGACDAPSGERWRCNAVAARLDMRTKRRRGASVRGPRSPRFNAWLDQSRADVALLTTDLPTGPYPYAGTPWFSTPFGRDGIITAWQMLWLDPSLARGVLTYLAGRQATEVSAYRDSQPGKIMHETRGGEMSALHEVPFGLYYGGVDTTCLFVALAGAYARRTGDLDLIRRLWPNLIAATDWMTQYGDSNGDGLIDYARAAETGLSNQGWKDSEDSIFHRDGRFPTGPVALLEVQGYAFAAWQAMADLAMLTGDDRATEWAARAERVRVLVEDRFWMEDEQFYAIALDGEGQACRSIASNAGHLLFSGLPSAARAQAVTRRMLSAEFRSGWGLRTLAKGQARYNPMSYHNGSVWPHDTAMAAAGIARYGERGPVAMLLGEIYSAASHFSMRLPELFCGFERQPGEPPIAYPVACLPQAWAAGSVFLMLQGVLGVKIDAIEGTVDVDTPALPEGIERLTVSNLSVGNAVLDLAFQRIDHHVVAMPRKRGGTVRVRSLR</sequence>
<protein>
    <submittedName>
        <fullName evidence="3">Amylo-alpha-1,6-glucosidase</fullName>
    </submittedName>
</protein>
<dbReference type="Pfam" id="PF22422">
    <property type="entry name" value="MGH1-like_GH"/>
    <property type="match status" value="1"/>
</dbReference>
<name>A0ABX7BL51_9CAUL</name>
<feature type="domain" description="Mannosylglycerate hydrolase MGH1-like glycoside hydrolase" evidence="2">
    <location>
        <begin position="303"/>
        <end position="601"/>
    </location>
</feature>
<evidence type="ECO:0000259" key="1">
    <source>
        <dbReference type="Pfam" id="PF14742"/>
    </source>
</evidence>
<evidence type="ECO:0000313" key="3">
    <source>
        <dbReference type="EMBL" id="QQQ18305.1"/>
    </source>
</evidence>
<accession>A0ABX7BL51</accession>
<dbReference type="EMBL" id="CP067977">
    <property type="protein sequence ID" value="QQQ18305.1"/>
    <property type="molecule type" value="Genomic_DNA"/>
</dbReference>
<gene>
    <name evidence="3" type="ORF">JIP62_13570</name>
</gene>
<keyword evidence="4" id="KW-1185">Reference proteome</keyword>
<dbReference type="InterPro" id="IPR012341">
    <property type="entry name" value="6hp_glycosidase-like_sf"/>
</dbReference>
<dbReference type="Pfam" id="PF14742">
    <property type="entry name" value="GDE_N_bis"/>
    <property type="match status" value="1"/>
</dbReference>
<evidence type="ECO:0000259" key="2">
    <source>
        <dbReference type="Pfam" id="PF22422"/>
    </source>
</evidence>
<evidence type="ECO:0000313" key="4">
    <source>
        <dbReference type="Proteomes" id="UP000595448"/>
    </source>
</evidence>
<dbReference type="InterPro" id="IPR054491">
    <property type="entry name" value="MGH1-like_GH"/>
</dbReference>
<proteinExistence type="predicted"/>
<dbReference type="Gene3D" id="1.50.10.10">
    <property type="match status" value="1"/>
</dbReference>
<reference evidence="3 4" key="1">
    <citation type="submission" date="2021-01" db="EMBL/GenBank/DDBJ databases">
        <title>Brevundimonas vitis sp. nov., an bacterium isolated from grape (Vitis vinifera).</title>
        <authorList>
            <person name="Jiang L."/>
            <person name="Lee J."/>
        </authorList>
    </citation>
    <scope>NUCLEOTIDE SEQUENCE [LARGE SCALE GENOMIC DNA]</scope>
    <source>
        <strain evidence="3 4">GRTSA-9</strain>
    </source>
</reference>
<dbReference type="SUPFAM" id="SSF48208">
    <property type="entry name" value="Six-hairpin glycosidases"/>
    <property type="match status" value="1"/>
</dbReference>
<dbReference type="InterPro" id="IPR032856">
    <property type="entry name" value="GDE_N_bis"/>
</dbReference>